<feature type="non-terminal residue" evidence="1">
    <location>
        <position position="124"/>
    </location>
</feature>
<protein>
    <submittedName>
        <fullName evidence="1">Uncharacterized protein</fullName>
    </submittedName>
</protein>
<keyword evidence="2" id="KW-1185">Reference proteome</keyword>
<proteinExistence type="predicted"/>
<sequence>DSNLTLIYNFGLIFHWIRQYRLIYKQIKFIHVPKEKLLLEKQVIIIAQYFHSYVPYSIIDRWLNDIVQIVLSRLKNKYATHSVFSTSSKQFTFWRNNNINDNFWNPIDANQIISVLEETIFSEL</sequence>
<evidence type="ECO:0000313" key="2">
    <source>
        <dbReference type="Proteomes" id="UP000000311"/>
    </source>
</evidence>
<feature type="non-terminal residue" evidence="1">
    <location>
        <position position="1"/>
    </location>
</feature>
<dbReference type="EMBL" id="GL435643">
    <property type="protein sequence ID" value="EFN72862.1"/>
    <property type="molecule type" value="Genomic_DNA"/>
</dbReference>
<accession>E2A128</accession>
<gene>
    <name evidence="1" type="ORF">EAG_04248</name>
</gene>
<organism evidence="2">
    <name type="scientific">Camponotus floridanus</name>
    <name type="common">Florida carpenter ant</name>
    <dbReference type="NCBI Taxonomy" id="104421"/>
    <lineage>
        <taxon>Eukaryota</taxon>
        <taxon>Metazoa</taxon>
        <taxon>Ecdysozoa</taxon>
        <taxon>Arthropoda</taxon>
        <taxon>Hexapoda</taxon>
        <taxon>Insecta</taxon>
        <taxon>Pterygota</taxon>
        <taxon>Neoptera</taxon>
        <taxon>Endopterygota</taxon>
        <taxon>Hymenoptera</taxon>
        <taxon>Apocrita</taxon>
        <taxon>Aculeata</taxon>
        <taxon>Formicoidea</taxon>
        <taxon>Formicidae</taxon>
        <taxon>Formicinae</taxon>
        <taxon>Camponotus</taxon>
    </lineage>
</organism>
<dbReference type="Proteomes" id="UP000000311">
    <property type="component" value="Unassembled WGS sequence"/>
</dbReference>
<dbReference type="OrthoDB" id="28868at2759"/>
<name>E2A128_CAMFO</name>
<dbReference type="AlphaFoldDB" id="E2A128"/>
<dbReference type="InParanoid" id="E2A128"/>
<reference evidence="1 2" key="1">
    <citation type="journal article" date="2010" name="Science">
        <title>Genomic comparison of the ants Camponotus floridanus and Harpegnathos saltator.</title>
        <authorList>
            <person name="Bonasio R."/>
            <person name="Zhang G."/>
            <person name="Ye C."/>
            <person name="Mutti N.S."/>
            <person name="Fang X."/>
            <person name="Qin N."/>
            <person name="Donahue G."/>
            <person name="Yang P."/>
            <person name="Li Q."/>
            <person name="Li C."/>
            <person name="Zhang P."/>
            <person name="Huang Z."/>
            <person name="Berger S.L."/>
            <person name="Reinberg D."/>
            <person name="Wang J."/>
            <person name="Liebig J."/>
        </authorList>
    </citation>
    <scope>NUCLEOTIDE SEQUENCE [LARGE SCALE GENOMIC DNA]</scope>
    <source>
        <strain evidence="2">C129</strain>
    </source>
</reference>
<evidence type="ECO:0000313" key="1">
    <source>
        <dbReference type="EMBL" id="EFN72862.1"/>
    </source>
</evidence>